<feature type="region of interest" description="Disordered" evidence="1">
    <location>
        <begin position="201"/>
        <end position="267"/>
    </location>
</feature>
<feature type="compositionally biased region" description="Basic and acidic residues" evidence="1">
    <location>
        <begin position="221"/>
        <end position="244"/>
    </location>
</feature>
<feature type="compositionally biased region" description="Acidic residues" evidence="1">
    <location>
        <begin position="245"/>
        <end position="256"/>
    </location>
</feature>
<organism evidence="3 4">
    <name type="scientific">Flavobacterium polysaccharolyticum</name>
    <dbReference type="NCBI Taxonomy" id="3133148"/>
    <lineage>
        <taxon>Bacteria</taxon>
        <taxon>Pseudomonadati</taxon>
        <taxon>Bacteroidota</taxon>
        <taxon>Flavobacteriia</taxon>
        <taxon>Flavobacteriales</taxon>
        <taxon>Flavobacteriaceae</taxon>
        <taxon>Flavobacterium</taxon>
    </lineage>
</organism>
<dbReference type="RefSeq" id="WP_342692527.1">
    <property type="nucleotide sequence ID" value="NZ_JBCGDP010000014.1"/>
</dbReference>
<sequence length="1237" mass="140448">MESIIKKTNSPTNHLNENAIQNKGIALQDNRPSTIIQKKANNTGLPDNLKSGIENLSGHSMDDVKVHYNSDKPAQLNAHAYAQGSQIHIASGQEKHLPHEAWHVVQQKQGRVKPTMQMKGKVNVNDDKGLEKEADIMGEKALQESYSKNITQKTNAQGQNSLIKTFSVNNVIQGKIGPDGDGKLVLDSNLKVYRAKKNTDGTYDMYDQNSNQFKQYGISPDDERYNIYDSEKMDDSEDSEKFSSSDDESSDFDDNQNEIKAKYNPESNESKKLRRVLKQGIFNAIGEGINPRYIRSDKNKLIQLIGDKFGSEENKLGLLPDLFKGINLEILEGVIKEIEEELSDNKDVEIEEEFSDNMDEEIENIDQYITTQREISGAIKKQFKSTYENIELIHDGNYPPLIIHFPLLRKFIIDNQERESFKGKNIRSDQAKGMTKLLSARLISLYNQKSGGTLPRLVEKSSFGFKTPTLADLGDNLSIRLSPGINKNITKIIVEALGVIDKELHDLMDDKTKFEFKDKVKETDDLYKYWDGGKENTIKASELLESYNEKKTLLKHLVFTQVEKGAKGMSIVGRVLERNHDNIMFFGEQEDTTLSQMAKDIFDQNTTEELEKNITNGILSSPNLDKNYDKKMEEKDELGDDLQKERLAIFSHILKTLKDKKNKIDFDDDPVSESEYEDEDEIKKIKINTGKVVVPSGMAALSVLLTKDDGGLNEKRKELKKKQTELKKKQTELKKKQTELKKKQTELKKKQTELKKKQKNKKANSQTSSDDEELELIDNQIKELEIRIKNLTTEITKKKSAVKGMIPKDSSVYYEDHDLLKMMYDSEISDYDYAPKDIIILDLNPNITQPTEKEISFKSELSKLTNSGKKVWVVDLTSSTSEEQENVYLKWKNCEDSTLLVTRVSGIKQQEGGQNMNPHGLIHWAHKADKKNGHEIIKGFFQGLQEKFPRSTISNQIRRYFKENLNSYSWKRILNKKDEQNISGIKRKHNNGSDDSSSDSENEPKKKVKKTKKISHVKEKNKEGQKESPDLWYYDDINDLAINPDSFPLFKEAYLEDVASSNAYLTEGEGHTLASQLGICLAVLEGEVDPEGYHIIKNSGSGDCLIHTLDTAWSILQKQIESTVKNHNSKRTIELRTVIAQHIDDTALETLIAAAVFGDEPGLGPKMSQLVEKAQRTQKDFPSKKTEAKKSIVSSSSVDGMEQVVQLPKLGNGEPHPTIYANHVGVHWQLVIKKNLE</sequence>
<feature type="region of interest" description="Disordered" evidence="1">
    <location>
        <begin position="1173"/>
        <end position="1195"/>
    </location>
</feature>
<name>A0ABU9NQP4_9FLAO</name>
<feature type="domain" description="eCIS core" evidence="2">
    <location>
        <begin position="45"/>
        <end position="110"/>
    </location>
</feature>
<dbReference type="InterPro" id="IPR025295">
    <property type="entry name" value="eCIS_core_dom"/>
</dbReference>
<feature type="compositionally biased region" description="Basic residues" evidence="1">
    <location>
        <begin position="1006"/>
        <end position="1015"/>
    </location>
</feature>
<feature type="region of interest" description="Disordered" evidence="1">
    <location>
        <begin position="981"/>
        <end position="1025"/>
    </location>
</feature>
<feature type="compositionally biased region" description="Basic and acidic residues" evidence="1">
    <location>
        <begin position="1173"/>
        <end position="1190"/>
    </location>
</feature>
<evidence type="ECO:0000259" key="2">
    <source>
        <dbReference type="Pfam" id="PF13699"/>
    </source>
</evidence>
<reference evidence="3 4" key="1">
    <citation type="submission" date="2024-03" db="EMBL/GenBank/DDBJ databases">
        <title>Two novel species of the genus Flavobacterium exhibiting potentially degradation of complex polysaccharides.</title>
        <authorList>
            <person name="Lian X."/>
        </authorList>
    </citation>
    <scope>NUCLEOTIDE SEQUENCE [LARGE SCALE GENOMIC DNA]</scope>
    <source>
        <strain evidence="3 4">N6</strain>
    </source>
</reference>
<keyword evidence="4" id="KW-1185">Reference proteome</keyword>
<accession>A0ABU9NQP4</accession>
<feature type="compositionally biased region" description="Basic and acidic residues" evidence="1">
    <location>
        <begin position="257"/>
        <end position="267"/>
    </location>
</feature>
<evidence type="ECO:0000256" key="1">
    <source>
        <dbReference type="SAM" id="MobiDB-lite"/>
    </source>
</evidence>
<gene>
    <name evidence="3" type="ORF">WFZ86_14100</name>
</gene>
<feature type="compositionally biased region" description="Basic and acidic residues" evidence="1">
    <location>
        <begin position="723"/>
        <end position="755"/>
    </location>
</feature>
<protein>
    <submittedName>
        <fullName evidence="3">DUF4157 domain-containing protein</fullName>
    </submittedName>
</protein>
<dbReference type="Pfam" id="PF13699">
    <property type="entry name" value="eCIS_core"/>
    <property type="match status" value="1"/>
</dbReference>
<proteinExistence type="predicted"/>
<dbReference type="EMBL" id="JBCGDP010000014">
    <property type="protein sequence ID" value="MEM0577634.1"/>
    <property type="molecule type" value="Genomic_DNA"/>
</dbReference>
<evidence type="ECO:0000313" key="4">
    <source>
        <dbReference type="Proteomes" id="UP001468798"/>
    </source>
</evidence>
<feature type="compositionally biased region" description="Basic and acidic residues" evidence="1">
    <location>
        <begin position="1016"/>
        <end position="1025"/>
    </location>
</feature>
<evidence type="ECO:0000313" key="3">
    <source>
        <dbReference type="EMBL" id="MEM0577634.1"/>
    </source>
</evidence>
<dbReference type="Proteomes" id="UP001468798">
    <property type="component" value="Unassembled WGS sequence"/>
</dbReference>
<comment type="caution">
    <text evidence="3">The sequence shown here is derived from an EMBL/GenBank/DDBJ whole genome shotgun (WGS) entry which is preliminary data.</text>
</comment>
<feature type="region of interest" description="Disordered" evidence="1">
    <location>
        <begin position="723"/>
        <end position="773"/>
    </location>
</feature>